<evidence type="ECO:0000256" key="8">
    <source>
        <dbReference type="SAM" id="MobiDB-lite"/>
    </source>
</evidence>
<keyword evidence="3" id="KW-0540">Nuclease</keyword>
<dbReference type="GO" id="GO:0003964">
    <property type="term" value="F:RNA-directed DNA polymerase activity"/>
    <property type="evidence" value="ECO:0007669"/>
    <property type="project" value="UniProtKB-KW"/>
</dbReference>
<reference evidence="10" key="2">
    <citation type="submission" date="2013-10" db="EMBL/GenBank/DDBJ databases">
        <authorList>
            <person name="Aslett M."/>
        </authorList>
    </citation>
    <scope>NUCLEOTIDE SEQUENCE [LARGE SCALE GENOMIC DNA]</scope>
    <source>
        <strain evidence="10">Houghton</strain>
    </source>
</reference>
<protein>
    <recommendedName>
        <fullName evidence="9">Integrase catalytic domain-containing protein</fullName>
    </recommendedName>
</protein>
<dbReference type="InterPro" id="IPR043502">
    <property type="entry name" value="DNA/RNA_pol_sf"/>
</dbReference>
<feature type="region of interest" description="Disordered" evidence="8">
    <location>
        <begin position="316"/>
        <end position="336"/>
    </location>
</feature>
<name>U6K1X4_9EIME</name>
<evidence type="ECO:0000256" key="7">
    <source>
        <dbReference type="SAM" id="Coils"/>
    </source>
</evidence>
<dbReference type="OrthoDB" id="2202254at2759"/>
<evidence type="ECO:0000313" key="10">
    <source>
        <dbReference type="EMBL" id="CDJ30941.1"/>
    </source>
</evidence>
<dbReference type="GO" id="GO:0004519">
    <property type="term" value="F:endonuclease activity"/>
    <property type="evidence" value="ECO:0007669"/>
    <property type="project" value="UniProtKB-KW"/>
</dbReference>
<dbReference type="CDD" id="cd09274">
    <property type="entry name" value="RNase_HI_RT_Ty3"/>
    <property type="match status" value="1"/>
</dbReference>
<dbReference type="SUPFAM" id="SSF53098">
    <property type="entry name" value="Ribonuclease H-like"/>
    <property type="match status" value="1"/>
</dbReference>
<dbReference type="Gene3D" id="3.30.420.10">
    <property type="entry name" value="Ribonuclease H-like superfamily/Ribonuclease H"/>
    <property type="match status" value="1"/>
</dbReference>
<dbReference type="PROSITE" id="PS50994">
    <property type="entry name" value="INTEGRASE"/>
    <property type="match status" value="1"/>
</dbReference>
<dbReference type="GO" id="GO:0016787">
    <property type="term" value="F:hydrolase activity"/>
    <property type="evidence" value="ECO:0007669"/>
    <property type="project" value="UniProtKB-KW"/>
</dbReference>
<feature type="domain" description="Integrase catalytic" evidence="9">
    <location>
        <begin position="695"/>
        <end position="858"/>
    </location>
</feature>
<dbReference type="InterPro" id="IPR041373">
    <property type="entry name" value="RT_RNaseH"/>
</dbReference>
<dbReference type="SUPFAM" id="SSF56672">
    <property type="entry name" value="DNA/RNA polymerases"/>
    <property type="match status" value="1"/>
</dbReference>
<evidence type="ECO:0000313" key="11">
    <source>
        <dbReference type="Proteomes" id="UP000030744"/>
    </source>
</evidence>
<sequence>MRKSKLRKENSAKGKINNVAEKKGTEVKGTGETLSTVESTMDWKKELASFLRQMRDEGRAIAEEMKAKSIEGTGEGQRNQGELVAEQIFRSKMAATEDGADLRTFLSLMEQEFREMKISEDQWGLLSEEAGAIIGEEMILPPWLWEQDGRANPHGQVPYAVILGIDWLDRYKVAWFFGSDKLRTYVKGKVCDLPVLRREGERPMEIMGRGDIDKTDADLAYEELAKQVARMTTEEAAVFVRAPSKRYKAKHRKTGRIKIKELIDQARENAKELKGVIQGLNCIVELPETEVDLDRRRTTMRQGHIIGAIVQQRRNTREWERGANGPGKQEDFEDKEDSPWPKAILEFTEFDKWIEGADGIKPAADKVEAINLWPEDLTNETQVRQFLGTVNYCRMFMGPRYADLARPLVDLTLLEQEERPVGFLSQVMTPAQQRYSIYDQELLALITALDKWQHLLRLAEVTAYTDHQALTFLQRINSQKPLRGRTARWLDFLAEFPKLKITYLQGARNKVADAMSRHPQYVNSEALKPAQLLASLIQQQEGEGVHPRYSTRLATGSVPPTDFRAMVGRRSASSSQRRDGTESHISSRVPAESIDDSVQDASSSNDPISDTSNPAVQFSETQTTSFPSAELRAETLSAPEHLSAQRWREAYDRCSQFRDIVAEATRKGEEEFVHQMQGRRASKTISQKPAGLLQPLLIPSRRWSHVSLDFITDLPLTPRGHDAILVIVDSLSKMAHFIPTKKSATTAEVIDILADRLVRYHGFPDVLISDRDPRFQSQMWQLLCQRFHIKRAMSSSYHPQTDGQTERLNRTLEQMLRTYVQTDESEWERLLPALELAYNTTSHSSTELSPFEVMIGQNPVTAAEIDIVGDLAPTVTPPMTKVAYRIELPPTYLCHNVFHVSKLVPDRPRDPLMQSKEAAVG</sequence>
<dbReference type="GO" id="GO:0015074">
    <property type="term" value="P:DNA integration"/>
    <property type="evidence" value="ECO:0007669"/>
    <property type="project" value="InterPro"/>
</dbReference>
<feature type="region of interest" description="Disordered" evidence="8">
    <location>
        <begin position="1"/>
        <end position="24"/>
    </location>
</feature>
<accession>U6K1X4</accession>
<dbReference type="FunFam" id="3.30.420.10:FF:000032">
    <property type="entry name" value="Retrovirus-related Pol polyprotein from transposon 297-like Protein"/>
    <property type="match status" value="1"/>
</dbReference>
<feature type="region of interest" description="Disordered" evidence="8">
    <location>
        <begin position="543"/>
        <end position="627"/>
    </location>
</feature>
<feature type="coiled-coil region" evidence="7">
    <location>
        <begin position="256"/>
        <end position="283"/>
    </location>
</feature>
<dbReference type="InterPro" id="IPR050951">
    <property type="entry name" value="Retrovirus_Pol_polyprotein"/>
</dbReference>
<gene>
    <name evidence="10" type="ORF">EMH_0062590</name>
</gene>
<keyword evidence="7" id="KW-0175">Coiled coil</keyword>
<dbReference type="InterPro" id="IPR012337">
    <property type="entry name" value="RNaseH-like_sf"/>
</dbReference>
<dbReference type="Proteomes" id="UP000030744">
    <property type="component" value="Unassembled WGS sequence"/>
</dbReference>
<keyword evidence="11" id="KW-1185">Reference proteome</keyword>
<dbReference type="Pfam" id="PF17917">
    <property type="entry name" value="RT_RNaseH"/>
    <property type="match status" value="1"/>
</dbReference>
<evidence type="ECO:0000259" key="9">
    <source>
        <dbReference type="PROSITE" id="PS50994"/>
    </source>
</evidence>
<dbReference type="GO" id="GO:0003676">
    <property type="term" value="F:nucleic acid binding"/>
    <property type="evidence" value="ECO:0007669"/>
    <property type="project" value="InterPro"/>
</dbReference>
<keyword evidence="5" id="KW-0378">Hydrolase</keyword>
<feature type="compositionally biased region" description="Polar residues" evidence="8">
    <location>
        <begin position="599"/>
        <end position="627"/>
    </location>
</feature>
<evidence type="ECO:0000256" key="5">
    <source>
        <dbReference type="ARBA" id="ARBA00022801"/>
    </source>
</evidence>
<dbReference type="VEuPathDB" id="ToxoDB:EMH_0062590"/>
<evidence type="ECO:0000256" key="2">
    <source>
        <dbReference type="ARBA" id="ARBA00022695"/>
    </source>
</evidence>
<dbReference type="InterPro" id="IPR043128">
    <property type="entry name" value="Rev_trsase/Diguanyl_cyclase"/>
</dbReference>
<evidence type="ECO:0000256" key="6">
    <source>
        <dbReference type="ARBA" id="ARBA00022918"/>
    </source>
</evidence>
<keyword evidence="6" id="KW-0695">RNA-directed DNA polymerase</keyword>
<dbReference type="EMBL" id="HG682908">
    <property type="protein sequence ID" value="CDJ30941.1"/>
    <property type="molecule type" value="Genomic_DNA"/>
</dbReference>
<keyword evidence="2" id="KW-0548">Nucleotidyltransferase</keyword>
<keyword evidence="4" id="KW-0255">Endonuclease</keyword>
<evidence type="ECO:0000256" key="4">
    <source>
        <dbReference type="ARBA" id="ARBA00022759"/>
    </source>
</evidence>
<proteinExistence type="predicted"/>
<dbReference type="Gene3D" id="3.30.70.270">
    <property type="match status" value="1"/>
</dbReference>
<evidence type="ECO:0000256" key="3">
    <source>
        <dbReference type="ARBA" id="ARBA00022722"/>
    </source>
</evidence>
<dbReference type="InterPro" id="IPR001584">
    <property type="entry name" value="Integrase_cat-core"/>
</dbReference>
<dbReference type="PANTHER" id="PTHR37984">
    <property type="entry name" value="PROTEIN CBG26694"/>
    <property type="match status" value="1"/>
</dbReference>
<dbReference type="InterPro" id="IPR036397">
    <property type="entry name" value="RNaseH_sf"/>
</dbReference>
<dbReference type="AlphaFoldDB" id="U6K1X4"/>
<dbReference type="PANTHER" id="PTHR37984:SF5">
    <property type="entry name" value="PROTEIN NYNRIN-LIKE"/>
    <property type="match status" value="1"/>
</dbReference>
<dbReference type="RefSeq" id="XP_013353506.1">
    <property type="nucleotide sequence ID" value="XM_013498052.1"/>
</dbReference>
<keyword evidence="1" id="KW-0808">Transferase</keyword>
<dbReference type="Pfam" id="PF00665">
    <property type="entry name" value="rve"/>
    <property type="match status" value="1"/>
</dbReference>
<organism evidence="10 11">
    <name type="scientific">Eimeria mitis</name>
    <dbReference type="NCBI Taxonomy" id="44415"/>
    <lineage>
        <taxon>Eukaryota</taxon>
        <taxon>Sar</taxon>
        <taxon>Alveolata</taxon>
        <taxon>Apicomplexa</taxon>
        <taxon>Conoidasida</taxon>
        <taxon>Coccidia</taxon>
        <taxon>Eucoccidiorida</taxon>
        <taxon>Eimeriorina</taxon>
        <taxon>Eimeriidae</taxon>
        <taxon>Eimeria</taxon>
    </lineage>
</organism>
<evidence type="ECO:0000256" key="1">
    <source>
        <dbReference type="ARBA" id="ARBA00022679"/>
    </source>
</evidence>
<reference evidence="10" key="1">
    <citation type="submission" date="2013-10" db="EMBL/GenBank/DDBJ databases">
        <title>Genomic analysis of the causative agents of coccidiosis in chickens.</title>
        <authorList>
            <person name="Reid A.J."/>
            <person name="Blake D."/>
            <person name="Billington K."/>
            <person name="Browne H."/>
            <person name="Dunn M."/>
            <person name="Hung S."/>
            <person name="Kawahara F."/>
            <person name="Miranda-Saavedra D."/>
            <person name="Mourier T."/>
            <person name="Nagra H."/>
            <person name="Otto T.D."/>
            <person name="Rawlings N."/>
            <person name="Sanchez A."/>
            <person name="Sanders M."/>
            <person name="Subramaniam C."/>
            <person name="Tay Y."/>
            <person name="Dear P."/>
            <person name="Doerig C."/>
            <person name="Gruber A."/>
            <person name="Parkinson J."/>
            <person name="Shirley M."/>
            <person name="Wan K.L."/>
            <person name="Berriman M."/>
            <person name="Tomley F."/>
            <person name="Pain A."/>
        </authorList>
    </citation>
    <scope>NUCLEOTIDE SEQUENCE [LARGE SCALE GENOMIC DNA]</scope>
    <source>
        <strain evidence="10">Houghton</strain>
    </source>
</reference>
<dbReference type="GeneID" id="25380856"/>